<dbReference type="Proteomes" id="UP000886520">
    <property type="component" value="Chromosome 12"/>
</dbReference>
<dbReference type="EC" id="2.4.2.8" evidence="5 13"/>
<comment type="catalytic activity">
    <reaction evidence="13">
        <text>IMP + diphosphate = hypoxanthine + 5-phospho-alpha-D-ribose 1-diphosphate</text>
        <dbReference type="Rhea" id="RHEA:17973"/>
        <dbReference type="ChEBI" id="CHEBI:17368"/>
        <dbReference type="ChEBI" id="CHEBI:33019"/>
        <dbReference type="ChEBI" id="CHEBI:58017"/>
        <dbReference type="ChEBI" id="CHEBI:58053"/>
        <dbReference type="EC" id="2.4.2.8"/>
    </reaction>
</comment>
<reference evidence="15" key="1">
    <citation type="submission" date="2021-01" db="EMBL/GenBank/DDBJ databases">
        <title>Adiantum capillus-veneris genome.</title>
        <authorList>
            <person name="Fang Y."/>
            <person name="Liao Q."/>
        </authorList>
    </citation>
    <scope>NUCLEOTIDE SEQUENCE</scope>
    <source>
        <strain evidence="15">H3</strain>
        <tissue evidence="15">Leaf</tissue>
    </source>
</reference>
<evidence type="ECO:0000256" key="2">
    <source>
        <dbReference type="ARBA" id="ARBA00004496"/>
    </source>
</evidence>
<dbReference type="NCBIfam" id="TIGR01203">
    <property type="entry name" value="HGPRTase"/>
    <property type="match status" value="1"/>
</dbReference>
<dbReference type="GO" id="GO:0005829">
    <property type="term" value="C:cytosol"/>
    <property type="evidence" value="ECO:0007669"/>
    <property type="project" value="TreeGrafter"/>
</dbReference>
<evidence type="ECO:0000256" key="7">
    <source>
        <dbReference type="ARBA" id="ARBA00022676"/>
    </source>
</evidence>
<dbReference type="GO" id="GO:0032264">
    <property type="term" value="P:IMP salvage"/>
    <property type="evidence" value="ECO:0007669"/>
    <property type="project" value="TreeGrafter"/>
</dbReference>
<dbReference type="EMBL" id="JABFUD020000012">
    <property type="protein sequence ID" value="KAI5072370.1"/>
    <property type="molecule type" value="Genomic_DNA"/>
</dbReference>
<dbReference type="SUPFAM" id="SSF53271">
    <property type="entry name" value="PRTase-like"/>
    <property type="match status" value="1"/>
</dbReference>
<dbReference type="GO" id="GO:0032263">
    <property type="term" value="P:GMP salvage"/>
    <property type="evidence" value="ECO:0007669"/>
    <property type="project" value="TreeGrafter"/>
</dbReference>
<evidence type="ECO:0000256" key="6">
    <source>
        <dbReference type="ARBA" id="ARBA00022490"/>
    </source>
</evidence>
<evidence type="ECO:0000256" key="9">
    <source>
        <dbReference type="ARBA" id="ARBA00022723"/>
    </source>
</evidence>
<comment type="similarity">
    <text evidence="4 13">Belongs to the purine/pyrimidine phosphoribosyltransferase family.</text>
</comment>
<sequence length="199" mass="21884">MTLAEENGRLQAEEDMQKVLWSPALIQQRVAELGASITHDFAESLPLVVIGVATGAFMFVADLVRAISLPINVEFIRIQSYGNRTESSGVAVISDELKLDIRGKHILVVEDIIDTGTTLARLVLYLSGRGAASVSVCAFLDKVSRRKIPLQLPAGSRFYRGFECPDDFVVGYGMDFAEQYRNLPYIGVLKPSKYSSLPD</sequence>
<dbReference type="CDD" id="cd06223">
    <property type="entry name" value="PRTases_typeI"/>
    <property type="match status" value="1"/>
</dbReference>
<dbReference type="GO" id="GO:0000287">
    <property type="term" value="F:magnesium ion binding"/>
    <property type="evidence" value="ECO:0007669"/>
    <property type="project" value="TreeGrafter"/>
</dbReference>
<protein>
    <recommendedName>
        <fullName evidence="5 13">Hypoxanthine phosphoribosyltransferase</fullName>
        <ecNumber evidence="5 13">2.4.2.8</ecNumber>
    </recommendedName>
</protein>
<evidence type="ECO:0000259" key="14">
    <source>
        <dbReference type="Pfam" id="PF00156"/>
    </source>
</evidence>
<keyword evidence="9 13" id="KW-0479">Metal-binding</keyword>
<keyword evidence="6 13" id="KW-0963">Cytoplasm</keyword>
<evidence type="ECO:0000256" key="8">
    <source>
        <dbReference type="ARBA" id="ARBA00022679"/>
    </source>
</evidence>
<evidence type="ECO:0000313" key="15">
    <source>
        <dbReference type="EMBL" id="KAI5072370.1"/>
    </source>
</evidence>
<comment type="subcellular location">
    <subcellularLocation>
        <location evidence="2 13">Cytoplasm</location>
    </subcellularLocation>
</comment>
<feature type="domain" description="Phosphoribosyltransferase" evidence="14">
    <location>
        <begin position="27"/>
        <end position="176"/>
    </location>
</feature>
<keyword evidence="7 13" id="KW-0328">Glycosyltransferase</keyword>
<keyword evidence="11 13" id="KW-0547">Nucleotide-binding</keyword>
<dbReference type="Pfam" id="PF00156">
    <property type="entry name" value="Pribosyltran"/>
    <property type="match status" value="1"/>
</dbReference>
<dbReference type="AlphaFoldDB" id="A0A9D4ZGI2"/>
<name>A0A9D4ZGI2_ADICA</name>
<comment type="pathway">
    <text evidence="3 13">Purine metabolism; IMP biosynthesis via salvage pathway; IMP from hypoxanthine: step 1/1.</text>
</comment>
<evidence type="ECO:0000256" key="4">
    <source>
        <dbReference type="ARBA" id="ARBA00008391"/>
    </source>
</evidence>
<accession>A0A9D4ZGI2</accession>
<gene>
    <name evidence="15" type="ORF">GOP47_0012476</name>
</gene>
<proteinExistence type="inferred from homology"/>
<dbReference type="GO" id="GO:0004422">
    <property type="term" value="F:hypoxanthine phosphoribosyltransferase activity"/>
    <property type="evidence" value="ECO:0007669"/>
    <property type="project" value="InterPro"/>
</dbReference>
<evidence type="ECO:0000313" key="16">
    <source>
        <dbReference type="Proteomes" id="UP000886520"/>
    </source>
</evidence>
<keyword evidence="12 13" id="KW-0460">Magnesium</keyword>
<dbReference type="Gene3D" id="3.40.50.2020">
    <property type="match status" value="1"/>
</dbReference>
<dbReference type="GO" id="GO:0046100">
    <property type="term" value="P:hypoxanthine metabolic process"/>
    <property type="evidence" value="ECO:0007669"/>
    <property type="project" value="TreeGrafter"/>
</dbReference>
<keyword evidence="10 13" id="KW-0660">Purine salvage</keyword>
<dbReference type="PANTHER" id="PTHR43340:SF1">
    <property type="entry name" value="HYPOXANTHINE PHOSPHORIBOSYLTRANSFERASE"/>
    <property type="match status" value="1"/>
</dbReference>
<dbReference type="PANTHER" id="PTHR43340">
    <property type="entry name" value="HYPOXANTHINE-GUANINE PHOSPHORIBOSYLTRANSFERASE"/>
    <property type="match status" value="1"/>
</dbReference>
<dbReference type="InterPro" id="IPR029057">
    <property type="entry name" value="PRTase-like"/>
</dbReference>
<organism evidence="15 16">
    <name type="scientific">Adiantum capillus-veneris</name>
    <name type="common">Maidenhair fern</name>
    <dbReference type="NCBI Taxonomy" id="13818"/>
    <lineage>
        <taxon>Eukaryota</taxon>
        <taxon>Viridiplantae</taxon>
        <taxon>Streptophyta</taxon>
        <taxon>Embryophyta</taxon>
        <taxon>Tracheophyta</taxon>
        <taxon>Polypodiopsida</taxon>
        <taxon>Polypodiidae</taxon>
        <taxon>Polypodiales</taxon>
        <taxon>Pteridineae</taxon>
        <taxon>Pteridaceae</taxon>
        <taxon>Vittarioideae</taxon>
        <taxon>Adiantum</taxon>
    </lineage>
</organism>
<evidence type="ECO:0000256" key="12">
    <source>
        <dbReference type="ARBA" id="ARBA00022842"/>
    </source>
</evidence>
<keyword evidence="16" id="KW-1185">Reference proteome</keyword>
<dbReference type="OrthoDB" id="9449045at2759"/>
<dbReference type="InterPro" id="IPR050408">
    <property type="entry name" value="HGPRT"/>
</dbReference>
<dbReference type="GO" id="GO:0000166">
    <property type="term" value="F:nucleotide binding"/>
    <property type="evidence" value="ECO:0007669"/>
    <property type="project" value="UniProtKB-KW"/>
</dbReference>
<evidence type="ECO:0000256" key="10">
    <source>
        <dbReference type="ARBA" id="ARBA00022726"/>
    </source>
</evidence>
<dbReference type="InterPro" id="IPR000836">
    <property type="entry name" value="PRTase_dom"/>
</dbReference>
<evidence type="ECO:0000256" key="5">
    <source>
        <dbReference type="ARBA" id="ARBA00011895"/>
    </source>
</evidence>
<dbReference type="GO" id="GO:0006178">
    <property type="term" value="P:guanine salvage"/>
    <property type="evidence" value="ECO:0007669"/>
    <property type="project" value="TreeGrafter"/>
</dbReference>
<dbReference type="GO" id="GO:0006166">
    <property type="term" value="P:purine ribonucleoside salvage"/>
    <property type="evidence" value="ECO:0007669"/>
    <property type="project" value="UniProtKB-KW"/>
</dbReference>
<evidence type="ECO:0000256" key="11">
    <source>
        <dbReference type="ARBA" id="ARBA00022741"/>
    </source>
</evidence>
<comment type="caution">
    <text evidence="15">The sequence shown here is derived from an EMBL/GenBank/DDBJ whole genome shotgun (WGS) entry which is preliminary data.</text>
</comment>
<dbReference type="InterPro" id="IPR005904">
    <property type="entry name" value="Hxn_phspho_trans"/>
</dbReference>
<evidence type="ECO:0000256" key="3">
    <source>
        <dbReference type="ARBA" id="ARBA00004669"/>
    </source>
</evidence>
<evidence type="ECO:0000256" key="1">
    <source>
        <dbReference type="ARBA" id="ARBA00001946"/>
    </source>
</evidence>
<comment type="cofactor">
    <cofactor evidence="1 13">
        <name>Mg(2+)</name>
        <dbReference type="ChEBI" id="CHEBI:18420"/>
    </cofactor>
</comment>
<evidence type="ECO:0000256" key="13">
    <source>
        <dbReference type="RuleBase" id="RU364099"/>
    </source>
</evidence>
<keyword evidence="8 13" id="KW-0808">Transferase</keyword>
<dbReference type="FunFam" id="3.40.50.2020:FF:000006">
    <property type="entry name" value="Hypoxanthine phosphoribosyltransferase"/>
    <property type="match status" value="1"/>
</dbReference>